<protein>
    <recommendedName>
        <fullName evidence="11">Mitochondrial fission 1 protein</fullName>
    </recommendedName>
</protein>
<keyword evidence="10" id="KW-0576">Peroxisome</keyword>
<dbReference type="SMART" id="SM00028">
    <property type="entry name" value="TPR"/>
    <property type="match status" value="1"/>
</dbReference>
<feature type="repeat" description="TPR" evidence="12">
    <location>
        <begin position="65"/>
        <end position="98"/>
    </location>
</feature>
<dbReference type="CDD" id="cd12212">
    <property type="entry name" value="Fis1"/>
    <property type="match status" value="1"/>
</dbReference>
<dbReference type="EMBL" id="DS469704">
    <property type="protein sequence ID" value="EDO35234.1"/>
    <property type="molecule type" value="Genomic_DNA"/>
</dbReference>
<proteinExistence type="inferred from homology"/>
<comment type="function">
    <text evidence="11">Involved in the fragmentation of the mitochondrial network and its perinuclear clustering.</text>
</comment>
<reference evidence="14 15" key="1">
    <citation type="journal article" date="2007" name="Science">
        <title>Sea anemone genome reveals ancestral eumetazoan gene repertoire and genomic organization.</title>
        <authorList>
            <person name="Putnam N.H."/>
            <person name="Srivastava M."/>
            <person name="Hellsten U."/>
            <person name="Dirks B."/>
            <person name="Chapman J."/>
            <person name="Salamov A."/>
            <person name="Terry A."/>
            <person name="Shapiro H."/>
            <person name="Lindquist E."/>
            <person name="Kapitonov V.V."/>
            <person name="Jurka J."/>
            <person name="Genikhovich G."/>
            <person name="Grigoriev I.V."/>
            <person name="Lucas S.M."/>
            <person name="Steele R.E."/>
            <person name="Finnerty J.R."/>
            <person name="Technau U."/>
            <person name="Martindale M.Q."/>
            <person name="Rokhsar D.S."/>
        </authorList>
    </citation>
    <scope>NUCLEOTIDE SEQUENCE [LARGE SCALE GENOMIC DNA]</scope>
    <source>
        <strain evidence="15">CH2 X CH6</strain>
    </source>
</reference>
<feature type="transmembrane region" description="Helical" evidence="13">
    <location>
        <begin position="117"/>
        <end position="142"/>
    </location>
</feature>
<dbReference type="PhylomeDB" id="A7SM21"/>
<evidence type="ECO:0000256" key="10">
    <source>
        <dbReference type="ARBA" id="ARBA00023140"/>
    </source>
</evidence>
<name>A7SM21_NEMVE</name>
<dbReference type="GO" id="GO:0000266">
    <property type="term" value="P:mitochondrial fission"/>
    <property type="evidence" value="ECO:0000318"/>
    <property type="project" value="GO_Central"/>
</dbReference>
<dbReference type="OMA" id="LQIAPDW"/>
<evidence type="ECO:0000256" key="7">
    <source>
        <dbReference type="ARBA" id="ARBA00022989"/>
    </source>
</evidence>
<evidence type="ECO:0000256" key="9">
    <source>
        <dbReference type="ARBA" id="ARBA00023136"/>
    </source>
</evidence>
<sequence>MDEITSAEDLKKFEDIYIREASNGEVTANTQFNYAYCLVRSNSKNNIVKGASLLQGLCHSGTDQRDYLYFLGEANYKLHEYKTALKYVNRVLQIEPQNRQALELQDKIQSQMQKDGLLGLGILGGTAFILGGAAVLVGLFAASKSK</sequence>
<dbReference type="GO" id="GO:0060090">
    <property type="term" value="F:molecular adaptor activity"/>
    <property type="evidence" value="ECO:0000318"/>
    <property type="project" value="GO_Central"/>
</dbReference>
<gene>
    <name evidence="14" type="ORF">NEMVEDRAFT_v1g214369</name>
</gene>
<dbReference type="GO" id="GO:0008289">
    <property type="term" value="F:lipid binding"/>
    <property type="evidence" value="ECO:0000318"/>
    <property type="project" value="GO_Central"/>
</dbReference>
<dbReference type="OrthoDB" id="421154at2759"/>
<evidence type="ECO:0000256" key="12">
    <source>
        <dbReference type="PROSITE-ProRule" id="PRU00339"/>
    </source>
</evidence>
<dbReference type="Pfam" id="PF14852">
    <property type="entry name" value="Fis1_TPR_N"/>
    <property type="match status" value="1"/>
</dbReference>
<dbReference type="GO" id="GO:0005741">
    <property type="term" value="C:mitochondrial outer membrane"/>
    <property type="evidence" value="ECO:0000318"/>
    <property type="project" value="GO_Central"/>
</dbReference>
<dbReference type="Gene3D" id="1.25.40.10">
    <property type="entry name" value="Tetratricopeptide repeat domain"/>
    <property type="match status" value="1"/>
</dbReference>
<evidence type="ECO:0000313" key="15">
    <source>
        <dbReference type="Proteomes" id="UP000001593"/>
    </source>
</evidence>
<dbReference type="Pfam" id="PF14853">
    <property type="entry name" value="Fis1_TPR_C"/>
    <property type="match status" value="1"/>
</dbReference>
<keyword evidence="12" id="KW-0802">TPR repeat</keyword>
<dbReference type="PROSITE" id="PS50005">
    <property type="entry name" value="TPR"/>
    <property type="match status" value="1"/>
</dbReference>
<dbReference type="InParanoid" id="A7SM21"/>
<dbReference type="Proteomes" id="UP000001593">
    <property type="component" value="Unassembled WGS sequence"/>
</dbReference>
<dbReference type="STRING" id="45351.A7SM21"/>
<dbReference type="AlphaFoldDB" id="A7SM21"/>
<evidence type="ECO:0000256" key="5">
    <source>
        <dbReference type="ARBA" id="ARBA00022703"/>
    </source>
</evidence>
<keyword evidence="6 11" id="KW-1000">Mitochondrion outer membrane</keyword>
<comment type="similarity">
    <text evidence="3 11">Belongs to the FIS1 family.</text>
</comment>
<evidence type="ECO:0000256" key="8">
    <source>
        <dbReference type="ARBA" id="ARBA00023128"/>
    </source>
</evidence>
<evidence type="ECO:0000256" key="4">
    <source>
        <dbReference type="ARBA" id="ARBA00022692"/>
    </source>
</evidence>
<evidence type="ECO:0000256" key="3">
    <source>
        <dbReference type="ARBA" id="ARBA00008937"/>
    </source>
</evidence>
<keyword evidence="8 11" id="KW-0496">Mitochondrion</keyword>
<dbReference type="GO" id="GO:0005778">
    <property type="term" value="C:peroxisomal membrane"/>
    <property type="evidence" value="ECO:0000318"/>
    <property type="project" value="GO_Central"/>
</dbReference>
<dbReference type="PANTHER" id="PTHR13247:SF0">
    <property type="entry name" value="MITOCHONDRIAL FISSION 1 PROTEIN"/>
    <property type="match status" value="1"/>
</dbReference>
<dbReference type="GO" id="GO:0016559">
    <property type="term" value="P:peroxisome fission"/>
    <property type="evidence" value="ECO:0000318"/>
    <property type="project" value="GO_Central"/>
</dbReference>
<keyword evidence="9 11" id="KW-0472">Membrane</keyword>
<dbReference type="KEGG" id="nve:5506638"/>
<evidence type="ECO:0000256" key="2">
    <source>
        <dbReference type="ARBA" id="ARBA00004572"/>
    </source>
</evidence>
<comment type="subcellular location">
    <subcellularLocation>
        <location evidence="2">Mitochondrion outer membrane</location>
        <topology evidence="2">Single-pass membrane protein</topology>
    </subcellularLocation>
    <subcellularLocation>
        <location evidence="1">Peroxisome membrane</location>
        <topology evidence="1">Single-pass membrane protein</topology>
    </subcellularLocation>
</comment>
<keyword evidence="4 13" id="KW-0812">Transmembrane</keyword>
<dbReference type="PIRSF" id="PIRSF008835">
    <property type="entry name" value="TPR_repeat_11_Fis1"/>
    <property type="match status" value="1"/>
</dbReference>
<organism evidence="14 15">
    <name type="scientific">Nematostella vectensis</name>
    <name type="common">Starlet sea anemone</name>
    <dbReference type="NCBI Taxonomy" id="45351"/>
    <lineage>
        <taxon>Eukaryota</taxon>
        <taxon>Metazoa</taxon>
        <taxon>Cnidaria</taxon>
        <taxon>Anthozoa</taxon>
        <taxon>Hexacorallia</taxon>
        <taxon>Actiniaria</taxon>
        <taxon>Edwardsiidae</taxon>
        <taxon>Nematostella</taxon>
    </lineage>
</organism>
<evidence type="ECO:0000256" key="13">
    <source>
        <dbReference type="SAM" id="Phobius"/>
    </source>
</evidence>
<comment type="domain">
    <text evidence="11">The C-terminus is required for mitochondrial localization, while the N-terminus is necessary for mitochondrial fission.</text>
</comment>
<dbReference type="PANTHER" id="PTHR13247">
    <property type="entry name" value="TETRATRICOPEPTIDE REPEAT PROTEIN 11 TPR REPEAT PROTEIN 11"/>
    <property type="match status" value="1"/>
</dbReference>
<dbReference type="FunFam" id="1.25.40.10:FF:000147">
    <property type="entry name" value="Mitochondrial fission 1 protein"/>
    <property type="match status" value="1"/>
</dbReference>
<dbReference type="InterPro" id="IPR028061">
    <property type="entry name" value="Fis1_TPR_C"/>
</dbReference>
<keyword evidence="15" id="KW-1185">Reference proteome</keyword>
<dbReference type="InterPro" id="IPR011990">
    <property type="entry name" value="TPR-like_helical_dom_sf"/>
</dbReference>
<dbReference type="SUPFAM" id="SSF48452">
    <property type="entry name" value="TPR-like"/>
    <property type="match status" value="1"/>
</dbReference>
<evidence type="ECO:0000256" key="1">
    <source>
        <dbReference type="ARBA" id="ARBA00004549"/>
    </source>
</evidence>
<dbReference type="GO" id="GO:0006915">
    <property type="term" value="P:apoptotic process"/>
    <property type="evidence" value="ECO:0007669"/>
    <property type="project" value="UniProtKB-KW"/>
</dbReference>
<keyword evidence="7 13" id="KW-1133">Transmembrane helix</keyword>
<evidence type="ECO:0000256" key="11">
    <source>
        <dbReference type="PIRNR" id="PIRNR008835"/>
    </source>
</evidence>
<dbReference type="eggNOG" id="KOG3364">
    <property type="taxonomic scope" value="Eukaryota"/>
</dbReference>
<dbReference type="InterPro" id="IPR016543">
    <property type="entry name" value="Fis1"/>
</dbReference>
<keyword evidence="5" id="KW-0053">Apoptosis</keyword>
<dbReference type="InterPro" id="IPR033745">
    <property type="entry name" value="Fis1_cytosol"/>
</dbReference>
<evidence type="ECO:0000256" key="6">
    <source>
        <dbReference type="ARBA" id="ARBA00022787"/>
    </source>
</evidence>
<dbReference type="HOGENOM" id="CLU_104368_1_0_1"/>
<accession>A7SM21</accession>
<evidence type="ECO:0000313" key="14">
    <source>
        <dbReference type="EMBL" id="EDO35234.1"/>
    </source>
</evidence>
<dbReference type="InterPro" id="IPR019734">
    <property type="entry name" value="TPR_rpt"/>
</dbReference>
<dbReference type="InterPro" id="IPR028058">
    <property type="entry name" value="Fis1_TPR_N"/>
</dbReference>